<dbReference type="Pfam" id="PF01590">
    <property type="entry name" value="GAF"/>
    <property type="match status" value="1"/>
</dbReference>
<organism evidence="2 3">
    <name type="scientific">Terrihabitans soli</name>
    <dbReference type="NCBI Taxonomy" id="708113"/>
    <lineage>
        <taxon>Bacteria</taxon>
        <taxon>Pseudomonadati</taxon>
        <taxon>Pseudomonadota</taxon>
        <taxon>Alphaproteobacteria</taxon>
        <taxon>Hyphomicrobiales</taxon>
        <taxon>Terrihabitans</taxon>
    </lineage>
</organism>
<name>A0A6S6QJA8_9HYPH</name>
<sequence>MQAKKALLEWNTDEARVSALYRFALSALLASREVSWITGMTAEKFGVKAVSIAFMEKSHLRFRPKVSGAKGLLPRSEALCRETIDSGRTIVVEDLCADHAFASAPSVVNPPHLRFFASAPITFEEEQHRIGALVLVDTRPREFPPASSALLESIASHIVPWLLDPKRGDFRI</sequence>
<dbReference type="RefSeq" id="WP_222875004.1">
    <property type="nucleotide sequence ID" value="NZ_AP023361.1"/>
</dbReference>
<evidence type="ECO:0000259" key="1">
    <source>
        <dbReference type="Pfam" id="PF01590"/>
    </source>
</evidence>
<dbReference type="KEGG" id="tso:IZ6_20880"/>
<accession>A0A6S6QJA8</accession>
<dbReference type="Gene3D" id="3.30.450.40">
    <property type="match status" value="1"/>
</dbReference>
<dbReference type="PANTHER" id="PTHR43102:SF2">
    <property type="entry name" value="GAF DOMAIN-CONTAINING PROTEIN"/>
    <property type="match status" value="1"/>
</dbReference>
<feature type="domain" description="GAF" evidence="1">
    <location>
        <begin position="42"/>
        <end position="158"/>
    </location>
</feature>
<proteinExistence type="predicted"/>
<dbReference type="EMBL" id="AP023361">
    <property type="protein sequence ID" value="BCJ91353.1"/>
    <property type="molecule type" value="Genomic_DNA"/>
</dbReference>
<dbReference type="PANTHER" id="PTHR43102">
    <property type="entry name" value="SLR1143 PROTEIN"/>
    <property type="match status" value="1"/>
</dbReference>
<reference evidence="2 3" key="1">
    <citation type="submission" date="2020-08" db="EMBL/GenBank/DDBJ databases">
        <title>Genome sequence of Rhizobiales bacterium strain IZ6.</title>
        <authorList>
            <person name="Nakai R."/>
            <person name="Naganuma T."/>
        </authorList>
    </citation>
    <scope>NUCLEOTIDE SEQUENCE [LARGE SCALE GENOMIC DNA]</scope>
    <source>
        <strain evidence="2 3">IZ6</strain>
    </source>
</reference>
<protein>
    <recommendedName>
        <fullName evidence="1">GAF domain-containing protein</fullName>
    </recommendedName>
</protein>
<keyword evidence="3" id="KW-1185">Reference proteome</keyword>
<evidence type="ECO:0000313" key="3">
    <source>
        <dbReference type="Proteomes" id="UP000515317"/>
    </source>
</evidence>
<dbReference type="Proteomes" id="UP000515317">
    <property type="component" value="Chromosome"/>
</dbReference>
<dbReference type="InterPro" id="IPR029016">
    <property type="entry name" value="GAF-like_dom_sf"/>
</dbReference>
<dbReference type="InterPro" id="IPR003018">
    <property type="entry name" value="GAF"/>
</dbReference>
<dbReference type="SUPFAM" id="SSF55781">
    <property type="entry name" value="GAF domain-like"/>
    <property type="match status" value="1"/>
</dbReference>
<dbReference type="AlphaFoldDB" id="A0A6S6QJA8"/>
<evidence type="ECO:0000313" key="2">
    <source>
        <dbReference type="EMBL" id="BCJ91353.1"/>
    </source>
</evidence>
<gene>
    <name evidence="2" type="ORF">IZ6_20880</name>
</gene>